<evidence type="ECO:0000259" key="1">
    <source>
        <dbReference type="Pfam" id="PF00582"/>
    </source>
</evidence>
<organism evidence="2 3">
    <name type="scientific">Alcanivorax borkumensis (strain ATCC 700651 / DSM 11573 / NCIMB 13689 / SK2)</name>
    <dbReference type="NCBI Taxonomy" id="393595"/>
    <lineage>
        <taxon>Bacteria</taxon>
        <taxon>Pseudomonadati</taxon>
        <taxon>Pseudomonadota</taxon>
        <taxon>Gammaproteobacteria</taxon>
        <taxon>Oceanospirillales</taxon>
        <taxon>Alcanivoracaceae</taxon>
        <taxon>Alcanivorax</taxon>
    </lineage>
</organism>
<dbReference type="eggNOG" id="COG0589">
    <property type="taxonomic scope" value="Bacteria"/>
</dbReference>
<feature type="domain" description="UspA" evidence="1">
    <location>
        <begin position="38"/>
        <end position="154"/>
    </location>
</feature>
<name>Q0VMK9_ALCBS</name>
<keyword evidence="3" id="KW-1185">Reference proteome</keyword>
<proteinExistence type="predicted"/>
<dbReference type="HOGENOM" id="CLU_1684504_0_0_6"/>
<reference evidence="2 3" key="1">
    <citation type="journal article" date="2006" name="Nat. Biotechnol.">
        <title>Genome sequence of the ubiquitous hydrocarbon-degrading marine bacterium Alcanivorax borkumensis.</title>
        <authorList>
            <person name="Schneiker S."/>
            <person name="Martins dos Santos V.A.P."/>
            <person name="Bartels D."/>
            <person name="Bekel T."/>
            <person name="Brecht M."/>
            <person name="Buhrmester J."/>
            <person name="Chernikova T.N."/>
            <person name="Denaro R."/>
            <person name="Ferrer M."/>
            <person name="Gertler C."/>
            <person name="Goesmann A."/>
            <person name="Golyshina O.V."/>
            <person name="Kaminski F."/>
            <person name="Khachane A.N."/>
            <person name="Lang S."/>
            <person name="Linke B."/>
            <person name="McHardy A.C."/>
            <person name="Meyer F."/>
            <person name="Nechitaylo T."/>
            <person name="Puehler A."/>
            <person name="Regenhardt D."/>
            <person name="Rupp O."/>
            <person name="Sabirova J.S."/>
            <person name="Selbitschka W."/>
            <person name="Yakimov M.M."/>
            <person name="Timmis K.N."/>
            <person name="Vorhoelter F.-J."/>
            <person name="Weidner S."/>
            <person name="Kaiser O."/>
            <person name="Golyshin P.N."/>
        </authorList>
    </citation>
    <scope>NUCLEOTIDE SEQUENCE [LARGE SCALE GENOMIC DNA]</scope>
    <source>
        <strain evidence="3">ATCC 700651 / DSM 11573 / NCIMB 13689 / SK2</strain>
    </source>
</reference>
<evidence type="ECO:0000313" key="3">
    <source>
        <dbReference type="Proteomes" id="UP000008871"/>
    </source>
</evidence>
<dbReference type="KEGG" id="abo:ABO_2141"/>
<dbReference type="AlphaFoldDB" id="Q0VMK9"/>
<dbReference type="CDD" id="cd00293">
    <property type="entry name" value="USP-like"/>
    <property type="match status" value="1"/>
</dbReference>
<dbReference type="Pfam" id="PF00582">
    <property type="entry name" value="Usp"/>
    <property type="match status" value="1"/>
</dbReference>
<dbReference type="Gene3D" id="3.40.50.620">
    <property type="entry name" value="HUPs"/>
    <property type="match status" value="1"/>
</dbReference>
<sequence length="157" mass="17949">MPLSNPEQDKRKALYAVDPLVPLDQLDPATDLIDPDTLSLLVLMVCEVPEESLALFRKRLVPPSQLRQQVAAREVELQRHMLDITRKLESMGYEVDSRVARGSKTGQVITEVADREAVNLVILQRRRQKNWQRLLVGSVADYVARHIRQPLLIMPYS</sequence>
<protein>
    <submittedName>
        <fullName evidence="2">Transcriptional regulator, AraC family</fullName>
    </submittedName>
</protein>
<dbReference type="InterPro" id="IPR006016">
    <property type="entry name" value="UspA"/>
</dbReference>
<dbReference type="SUPFAM" id="SSF52402">
    <property type="entry name" value="Adenine nucleotide alpha hydrolases-like"/>
    <property type="match status" value="1"/>
</dbReference>
<accession>Q0VMK9</accession>
<dbReference type="Proteomes" id="UP000008871">
    <property type="component" value="Chromosome"/>
</dbReference>
<evidence type="ECO:0000313" key="2">
    <source>
        <dbReference type="EMBL" id="CAL17589.1"/>
    </source>
</evidence>
<dbReference type="EMBL" id="AM286690">
    <property type="protein sequence ID" value="CAL17589.1"/>
    <property type="molecule type" value="Genomic_DNA"/>
</dbReference>
<dbReference type="RefSeq" id="WP_011589419.1">
    <property type="nucleotide sequence ID" value="NC_008260.1"/>
</dbReference>
<dbReference type="InterPro" id="IPR014729">
    <property type="entry name" value="Rossmann-like_a/b/a_fold"/>
</dbReference>
<gene>
    <name evidence="2" type="ordered locus">ABO_2141</name>
</gene>